<feature type="domain" description="Helicase C-terminal" evidence="3">
    <location>
        <begin position="277"/>
        <end position="424"/>
    </location>
</feature>
<dbReference type="InterPro" id="IPR050742">
    <property type="entry name" value="Helicase_Restrict-Modif_Enz"/>
</dbReference>
<dbReference type="GO" id="GO:0004386">
    <property type="term" value="F:helicase activity"/>
    <property type="evidence" value="ECO:0007669"/>
    <property type="project" value="UniProtKB-KW"/>
</dbReference>
<dbReference type="Gene3D" id="3.40.50.300">
    <property type="entry name" value="P-loop containing nucleotide triphosphate hydrolases"/>
    <property type="match status" value="2"/>
</dbReference>
<dbReference type="KEGG" id="vg:18559874"/>
<dbReference type="InterPro" id="IPR027417">
    <property type="entry name" value="P-loop_NTPase"/>
</dbReference>
<keyword evidence="5" id="KW-1185">Reference proteome</keyword>
<evidence type="ECO:0000313" key="5">
    <source>
        <dbReference type="Proteomes" id="UP000005859"/>
    </source>
</evidence>
<accession>G8I3T3</accession>
<dbReference type="InterPro" id="IPR014001">
    <property type="entry name" value="Helicase_ATP-bd"/>
</dbReference>
<dbReference type="Proteomes" id="UP000005859">
    <property type="component" value="Segment"/>
</dbReference>
<protein>
    <submittedName>
        <fullName evidence="4">DNA helicase</fullName>
    </submittedName>
</protein>
<keyword evidence="4" id="KW-0378">Hydrolase</keyword>
<dbReference type="PANTHER" id="PTHR47396">
    <property type="entry name" value="TYPE I RESTRICTION ENZYME ECOKI R PROTEIN"/>
    <property type="match status" value="1"/>
</dbReference>
<name>G8I3T3_9CAUD</name>
<keyword evidence="4" id="KW-0067">ATP-binding</keyword>
<dbReference type="PANTHER" id="PTHR47396:SF1">
    <property type="entry name" value="ATP-DEPENDENT HELICASE IRC3-RELATED"/>
    <property type="match status" value="1"/>
</dbReference>
<evidence type="ECO:0000259" key="3">
    <source>
        <dbReference type="PROSITE" id="PS51194"/>
    </source>
</evidence>
<evidence type="ECO:0000256" key="1">
    <source>
        <dbReference type="SAM" id="MobiDB-lite"/>
    </source>
</evidence>
<proteinExistence type="predicted"/>
<evidence type="ECO:0000259" key="2">
    <source>
        <dbReference type="PROSITE" id="PS51192"/>
    </source>
</evidence>
<dbReference type="GO" id="GO:0005524">
    <property type="term" value="F:ATP binding"/>
    <property type="evidence" value="ECO:0007669"/>
    <property type="project" value="InterPro"/>
</dbReference>
<keyword evidence="4" id="KW-0347">Helicase</keyword>
<feature type="domain" description="Helicase ATP-binding" evidence="2">
    <location>
        <begin position="63"/>
        <end position="219"/>
    </location>
</feature>
<dbReference type="SMART" id="SM00490">
    <property type="entry name" value="HELICc"/>
    <property type="match status" value="1"/>
</dbReference>
<dbReference type="PROSITE" id="PS51192">
    <property type="entry name" value="HELICASE_ATP_BIND_1"/>
    <property type="match status" value="1"/>
</dbReference>
<dbReference type="InterPro" id="IPR001650">
    <property type="entry name" value="Helicase_C-like"/>
</dbReference>
<organism evidence="4 5">
    <name type="scientific">Mycobacterium phage Gadjet</name>
    <dbReference type="NCBI Taxonomy" id="1089122"/>
    <lineage>
        <taxon>Viruses</taxon>
        <taxon>Duplodnaviria</taxon>
        <taxon>Heunggongvirae</taxon>
        <taxon>Uroviricota</taxon>
        <taxon>Caudoviricetes</taxon>
        <taxon>Bclasvirinae</taxon>
        <taxon>Pipefishvirus</taxon>
        <taxon>Pipefishvirus gadjet</taxon>
    </lineage>
</organism>
<dbReference type="GeneID" id="18559874"/>
<evidence type="ECO:0000313" key="4">
    <source>
        <dbReference type="EMBL" id="AER47377.1"/>
    </source>
</evidence>
<feature type="region of interest" description="Disordered" evidence="1">
    <location>
        <begin position="1"/>
        <end position="49"/>
    </location>
</feature>
<keyword evidence="4" id="KW-0547">Nucleotide-binding</keyword>
<dbReference type="GO" id="GO:0016787">
    <property type="term" value="F:hydrolase activity"/>
    <property type="evidence" value="ECO:0007669"/>
    <property type="project" value="InterPro"/>
</dbReference>
<dbReference type="Pfam" id="PF04851">
    <property type="entry name" value="ResIII"/>
    <property type="match status" value="1"/>
</dbReference>
<reference evidence="4 5" key="1">
    <citation type="journal article" date="2012" name="J. Virol.">
        <title>Complete Genome Sequences of 138 Mycobacteriophages.</title>
        <authorList>
            <consortium name="the Science Education Alliance Phage Hunters Advancing Genomics and Evolutionary Science Program"/>
            <consortium name="the KwaZulu-Natal Research Institute for Tuberculosis and HIV Mycobacterial Genetics Course Students"/>
            <consortium name="the Phage Hunters Integrating Research and Education Program"/>
            <person name="Hatfull G.F."/>
        </authorList>
    </citation>
    <scope>NUCLEOTIDE SEQUENCE [LARGE SCALE GENOMIC DNA]</scope>
</reference>
<dbReference type="InterPro" id="IPR006935">
    <property type="entry name" value="Helicase/UvrB_N"/>
</dbReference>
<dbReference type="RefSeq" id="YP_009011284.1">
    <property type="nucleotide sequence ID" value="NC_023686.1"/>
</dbReference>
<sequence>MTIHHHSVLSVLSGGDPAGHPATRHRTAKRNEPPVTSTEVGNAPGEPRELRPYQREAADRVEADWAAGHLRAGVVLPTGAGKSTVGGEIVARAYRRGERCVFIAHRDLLISQLIRDTKAVDPSIPDSAFGIVQGEKDDHHAPIVAATLQTLQNDRRVRSLGFRDVIVWDEVHHAGAPTWTDAFRAMGGFDGSKVMGLTATMFRQGNAKVGYGLGDIIQKISYEKDLRWAIDNGFLVPPRGLTVKIENLDKLNDIRNVAGDFKQSELAEVMEAAVEYVVDAIDLHCTGRRPIVFAASVEGAYAITDAINARGNMTAEFVVGADNAAKRDATFDRFRSGETQVLVTVMVLTEGADFPMCDTVVMARPTRSKNLYSQMVGRALRLYPGKDDALVVDLSGSARQMKLVNLSQLDPGAETKAVDVDGMEILDDSPVDDYVNEDEKPIKGTRQGVVELVSIDLLRGSETIWLETPKGVPFVSGNAKRIVFLWPEDGRRNADRWAVGIIHQQTRKGGFMGGGDPQYVEIGEAMDAAEAWINEHPEEFSFSGNKNASWRKYQAPSDKQLNLARMLGIPGYADMTKARLSDEISVAFAARVLDGGIEG</sequence>
<dbReference type="EMBL" id="JN698992">
    <property type="protein sequence ID" value="AER47377.1"/>
    <property type="molecule type" value="Genomic_DNA"/>
</dbReference>
<dbReference type="GO" id="GO:0003677">
    <property type="term" value="F:DNA binding"/>
    <property type="evidence" value="ECO:0007669"/>
    <property type="project" value="InterPro"/>
</dbReference>
<dbReference type="PROSITE" id="PS51194">
    <property type="entry name" value="HELICASE_CTER"/>
    <property type="match status" value="1"/>
</dbReference>
<dbReference type="SUPFAM" id="SSF52540">
    <property type="entry name" value="P-loop containing nucleoside triphosphate hydrolases"/>
    <property type="match status" value="1"/>
</dbReference>
<dbReference type="SMART" id="SM00487">
    <property type="entry name" value="DEXDc"/>
    <property type="match status" value="1"/>
</dbReference>
<dbReference type="Pfam" id="PF00271">
    <property type="entry name" value="Helicase_C"/>
    <property type="match status" value="1"/>
</dbReference>
<gene>
    <name evidence="4" type="primary">53</name>
    <name evidence="4" type="ORF">GADJET_53</name>
</gene>